<feature type="domain" description="PPM-type phosphatase" evidence="1">
    <location>
        <begin position="40"/>
        <end position="311"/>
    </location>
</feature>
<comment type="caution">
    <text evidence="2">The sequence shown here is derived from an EMBL/GenBank/DDBJ whole genome shotgun (WGS) entry which is preliminary data.</text>
</comment>
<dbReference type="CDD" id="cd00143">
    <property type="entry name" value="PP2Cc"/>
    <property type="match status" value="1"/>
</dbReference>
<organism evidence="2 3">
    <name type="scientific">Ceratopteris richardii</name>
    <name type="common">Triangle waterfern</name>
    <dbReference type="NCBI Taxonomy" id="49495"/>
    <lineage>
        <taxon>Eukaryota</taxon>
        <taxon>Viridiplantae</taxon>
        <taxon>Streptophyta</taxon>
        <taxon>Embryophyta</taxon>
        <taxon>Tracheophyta</taxon>
        <taxon>Polypodiopsida</taxon>
        <taxon>Polypodiidae</taxon>
        <taxon>Polypodiales</taxon>
        <taxon>Pteridineae</taxon>
        <taxon>Pteridaceae</taxon>
        <taxon>Parkerioideae</taxon>
        <taxon>Ceratopteris</taxon>
    </lineage>
</organism>
<reference evidence="2" key="1">
    <citation type="submission" date="2021-08" db="EMBL/GenBank/DDBJ databases">
        <title>WGS assembly of Ceratopteris richardii.</title>
        <authorList>
            <person name="Marchant D.B."/>
            <person name="Chen G."/>
            <person name="Jenkins J."/>
            <person name="Shu S."/>
            <person name="Leebens-Mack J."/>
            <person name="Grimwood J."/>
            <person name="Schmutz J."/>
            <person name="Soltis P."/>
            <person name="Soltis D."/>
            <person name="Chen Z.-H."/>
        </authorList>
    </citation>
    <scope>NUCLEOTIDE SEQUENCE</scope>
    <source>
        <strain evidence="2">Whitten #5841</strain>
        <tissue evidence="2">Leaf</tissue>
    </source>
</reference>
<dbReference type="EMBL" id="CM035433">
    <property type="protein sequence ID" value="KAH7293366.1"/>
    <property type="molecule type" value="Genomic_DNA"/>
</dbReference>
<dbReference type="InterPro" id="IPR015655">
    <property type="entry name" value="PP2C"/>
</dbReference>
<accession>A0A8T2RCV5</accession>
<dbReference type="SUPFAM" id="SSF81606">
    <property type="entry name" value="PP2C-like"/>
    <property type="match status" value="1"/>
</dbReference>
<dbReference type="InterPro" id="IPR001932">
    <property type="entry name" value="PPM-type_phosphatase-like_dom"/>
</dbReference>
<gene>
    <name evidence="2" type="ORF">KP509_28G022700</name>
</gene>
<dbReference type="InterPro" id="IPR036457">
    <property type="entry name" value="PPM-type-like_dom_sf"/>
</dbReference>
<keyword evidence="3" id="KW-1185">Reference proteome</keyword>
<sequence>MGIQYVNKEKKKKRYQSDNIKVVNMASPPTCPQEDPENYEDIEPTIQYGKAFEIMKGEDFIFVKPKCSSMHGDQSSTYAVFAVLDGHNGPAAATYVRENLFEAVFSSIPADRLSQDEWLAALPMALVTGFVKTNENFRNQGQPSGTTVTFVVIHGWTVTVASVGDTRCILVSEGNEVSTLTVDHRFENNEEERNRVISKGIEIGRIKIPDGSEVGPLRCWPGGLCLSRSIGDFDVGDFILPIPHVKQIKLSTAGGRLIIASDGVWDAITCEKAAKCCRGLSSEDAARTIVRASVKKRGGIRDDTTCLVVDVMPSDYSLQSMFWPTSDRRGNLNSCFSWWKSKSSSTVVDTVLPSPGMVEELFEDDSARRLELLSSDPSSNYFICAYCETTISLNDLITVHAGSFFSTSNQASEGPFYCRSCKQQED</sequence>
<evidence type="ECO:0000313" key="2">
    <source>
        <dbReference type="EMBL" id="KAH7293365.1"/>
    </source>
</evidence>
<dbReference type="SMART" id="SM00332">
    <property type="entry name" value="PP2Cc"/>
    <property type="match status" value="1"/>
</dbReference>
<dbReference type="GO" id="GO:0004722">
    <property type="term" value="F:protein serine/threonine phosphatase activity"/>
    <property type="evidence" value="ECO:0007669"/>
    <property type="project" value="InterPro"/>
</dbReference>
<dbReference type="OrthoDB" id="10264738at2759"/>
<dbReference type="SMART" id="SM00331">
    <property type="entry name" value="PP2C_SIG"/>
    <property type="match status" value="1"/>
</dbReference>
<evidence type="ECO:0000259" key="1">
    <source>
        <dbReference type="PROSITE" id="PS51746"/>
    </source>
</evidence>
<protein>
    <recommendedName>
        <fullName evidence="1">PPM-type phosphatase domain-containing protein</fullName>
    </recommendedName>
</protein>
<dbReference type="FunFam" id="3.60.40.10:FF:000137">
    <property type="entry name" value="Calmodulin-binding protein phosphatase"/>
    <property type="match status" value="1"/>
</dbReference>
<proteinExistence type="predicted"/>
<dbReference type="Proteomes" id="UP000825935">
    <property type="component" value="Chromosome 28"/>
</dbReference>
<dbReference type="PROSITE" id="PS51746">
    <property type="entry name" value="PPM_2"/>
    <property type="match status" value="1"/>
</dbReference>
<dbReference type="Gene3D" id="3.60.40.10">
    <property type="entry name" value="PPM-type phosphatase domain"/>
    <property type="match status" value="1"/>
</dbReference>
<name>A0A8T2RCV5_CERRI</name>
<dbReference type="OMA" id="CQRIHAN"/>
<dbReference type="AlphaFoldDB" id="A0A8T2RCV5"/>
<dbReference type="EMBL" id="CM035433">
    <property type="protein sequence ID" value="KAH7293365.1"/>
    <property type="molecule type" value="Genomic_DNA"/>
</dbReference>
<evidence type="ECO:0000313" key="3">
    <source>
        <dbReference type="Proteomes" id="UP000825935"/>
    </source>
</evidence>
<dbReference type="Pfam" id="PF00481">
    <property type="entry name" value="PP2C"/>
    <property type="match status" value="1"/>
</dbReference>
<dbReference type="PANTHER" id="PTHR47992">
    <property type="entry name" value="PROTEIN PHOSPHATASE"/>
    <property type="match status" value="1"/>
</dbReference>